<sequence length="92" mass="10216">MSDWPSRNHDSNQNATPDFHNARQSHDWSQPLPSALDSIIAERASIRIAPHGIPHNLSNLNRCAHHVGNGHQADSKVLSSRRTGMTPAMRHV</sequence>
<protein>
    <submittedName>
        <fullName evidence="2">Uncharacterized protein</fullName>
    </submittedName>
</protein>
<feature type="region of interest" description="Disordered" evidence="1">
    <location>
        <begin position="1"/>
        <end position="31"/>
    </location>
</feature>
<accession>A0A2H3JVM9</accession>
<proteinExistence type="predicted"/>
<evidence type="ECO:0000256" key="1">
    <source>
        <dbReference type="SAM" id="MobiDB-lite"/>
    </source>
</evidence>
<organism evidence="2 3">
    <name type="scientific">Wolfiporia cocos (strain MD-104)</name>
    <name type="common">Brown rot fungus</name>
    <dbReference type="NCBI Taxonomy" id="742152"/>
    <lineage>
        <taxon>Eukaryota</taxon>
        <taxon>Fungi</taxon>
        <taxon>Dikarya</taxon>
        <taxon>Basidiomycota</taxon>
        <taxon>Agaricomycotina</taxon>
        <taxon>Agaricomycetes</taxon>
        <taxon>Polyporales</taxon>
        <taxon>Phaeolaceae</taxon>
        <taxon>Wolfiporia</taxon>
    </lineage>
</organism>
<evidence type="ECO:0000313" key="2">
    <source>
        <dbReference type="EMBL" id="PCH40764.1"/>
    </source>
</evidence>
<dbReference type="AlphaFoldDB" id="A0A2H3JVM9"/>
<feature type="region of interest" description="Disordered" evidence="1">
    <location>
        <begin position="68"/>
        <end position="92"/>
    </location>
</feature>
<dbReference type="EMBL" id="KB468113">
    <property type="protein sequence ID" value="PCH40764.1"/>
    <property type="molecule type" value="Genomic_DNA"/>
</dbReference>
<reference evidence="2 3" key="1">
    <citation type="journal article" date="2012" name="Science">
        <title>The Paleozoic origin of enzymatic lignin decomposition reconstructed from 31 fungal genomes.</title>
        <authorList>
            <person name="Floudas D."/>
            <person name="Binder M."/>
            <person name="Riley R."/>
            <person name="Barry K."/>
            <person name="Blanchette R.A."/>
            <person name="Henrissat B."/>
            <person name="Martinez A.T."/>
            <person name="Otillar R."/>
            <person name="Spatafora J.W."/>
            <person name="Yadav J.S."/>
            <person name="Aerts A."/>
            <person name="Benoit I."/>
            <person name="Boyd A."/>
            <person name="Carlson A."/>
            <person name="Copeland A."/>
            <person name="Coutinho P.M."/>
            <person name="de Vries R.P."/>
            <person name="Ferreira P."/>
            <person name="Findley K."/>
            <person name="Foster B."/>
            <person name="Gaskell J."/>
            <person name="Glotzer D."/>
            <person name="Gorecki P."/>
            <person name="Heitman J."/>
            <person name="Hesse C."/>
            <person name="Hori C."/>
            <person name="Igarashi K."/>
            <person name="Jurgens J.A."/>
            <person name="Kallen N."/>
            <person name="Kersten P."/>
            <person name="Kohler A."/>
            <person name="Kuees U."/>
            <person name="Kumar T.K.A."/>
            <person name="Kuo A."/>
            <person name="LaButti K."/>
            <person name="Larrondo L.F."/>
            <person name="Lindquist E."/>
            <person name="Ling A."/>
            <person name="Lombard V."/>
            <person name="Lucas S."/>
            <person name="Lundell T."/>
            <person name="Martin R."/>
            <person name="McLaughlin D.J."/>
            <person name="Morgenstern I."/>
            <person name="Morin E."/>
            <person name="Murat C."/>
            <person name="Nagy L.G."/>
            <person name="Nolan M."/>
            <person name="Ohm R.A."/>
            <person name="Patyshakuliyeva A."/>
            <person name="Rokas A."/>
            <person name="Ruiz-Duenas F.J."/>
            <person name="Sabat G."/>
            <person name="Salamov A."/>
            <person name="Samejima M."/>
            <person name="Schmutz J."/>
            <person name="Slot J.C."/>
            <person name="St John F."/>
            <person name="Stenlid J."/>
            <person name="Sun H."/>
            <person name="Sun S."/>
            <person name="Syed K."/>
            <person name="Tsang A."/>
            <person name="Wiebenga A."/>
            <person name="Young D."/>
            <person name="Pisabarro A."/>
            <person name="Eastwood D.C."/>
            <person name="Martin F."/>
            <person name="Cullen D."/>
            <person name="Grigoriev I.V."/>
            <person name="Hibbett D.S."/>
        </authorList>
    </citation>
    <scope>NUCLEOTIDE SEQUENCE [LARGE SCALE GENOMIC DNA]</scope>
    <source>
        <strain evidence="2 3">MD-104</strain>
    </source>
</reference>
<feature type="compositionally biased region" description="Basic and acidic residues" evidence="1">
    <location>
        <begin position="1"/>
        <end position="10"/>
    </location>
</feature>
<name>A0A2H3JVM9_WOLCO</name>
<dbReference type="Proteomes" id="UP000218811">
    <property type="component" value="Unassembled WGS sequence"/>
</dbReference>
<gene>
    <name evidence="2" type="ORF">WOLCODRAFT_136979</name>
</gene>
<evidence type="ECO:0000313" key="3">
    <source>
        <dbReference type="Proteomes" id="UP000218811"/>
    </source>
</evidence>
<keyword evidence="3" id="KW-1185">Reference proteome</keyword>